<organism evidence="1 2">
    <name type="scientific">Candidatus Cetobacterium colombiensis</name>
    <dbReference type="NCBI Taxonomy" id="3073100"/>
    <lineage>
        <taxon>Bacteria</taxon>
        <taxon>Fusobacteriati</taxon>
        <taxon>Fusobacteriota</taxon>
        <taxon>Fusobacteriia</taxon>
        <taxon>Fusobacteriales</taxon>
        <taxon>Fusobacteriaceae</taxon>
        <taxon>Cetobacterium</taxon>
    </lineage>
</organism>
<protein>
    <submittedName>
        <fullName evidence="1">Uncharacterized protein</fullName>
    </submittedName>
</protein>
<evidence type="ECO:0000313" key="1">
    <source>
        <dbReference type="EMBL" id="MDX8335707.1"/>
    </source>
</evidence>
<comment type="caution">
    <text evidence="1">The sequence shown here is derived from an EMBL/GenBank/DDBJ whole genome shotgun (WGS) entry which is preliminary data.</text>
</comment>
<dbReference type="EMBL" id="JAVIKH010000004">
    <property type="protein sequence ID" value="MDX8335707.1"/>
    <property type="molecule type" value="Genomic_DNA"/>
</dbReference>
<proteinExistence type="predicted"/>
<evidence type="ECO:0000313" key="2">
    <source>
        <dbReference type="Proteomes" id="UP001279681"/>
    </source>
</evidence>
<keyword evidence="2" id="KW-1185">Reference proteome</keyword>
<dbReference type="Proteomes" id="UP001279681">
    <property type="component" value="Unassembled WGS sequence"/>
</dbReference>
<name>A0ABU4W9I6_9FUSO</name>
<sequence length="201" mass="23029">MKENFFNDFIVNFYEKIENEFETLMKKEKSKKLSVSNLEIDVIDYLDDSKTPVIETIKSGDEGVQIFLKNKEQTPSAYTIEEIYHPFSLAILVDKLIKKDKYVGILENFYIDSEELARDFLNKKSVTSLNIENEGIEIFAISKATGTYKIGDGVVTELFLINDRVFVNIKNDDDEIIMAHVVECNAADLAMLLNTLINPHE</sequence>
<gene>
    <name evidence="1" type="ORF">RFV38_04175</name>
</gene>
<reference evidence="2" key="1">
    <citation type="submission" date="2023-07" db="EMBL/GenBank/DDBJ databases">
        <authorList>
            <person name="Colorado M.A."/>
            <person name="Villamil L.M."/>
            <person name="Melo J.F."/>
            <person name="Rodriguez J.A."/>
            <person name="Ruiz R.Y."/>
        </authorList>
    </citation>
    <scope>NUCLEOTIDE SEQUENCE [LARGE SCALE GENOMIC DNA]</scope>
    <source>
        <strain evidence="2">C33</strain>
    </source>
</reference>
<accession>A0ABU4W9I6</accession>
<dbReference type="RefSeq" id="WP_320313114.1">
    <property type="nucleotide sequence ID" value="NZ_JAVIKH010000004.1"/>
</dbReference>